<dbReference type="EMBL" id="BSTX01000004">
    <property type="protein sequence ID" value="GLZ80935.1"/>
    <property type="molecule type" value="Genomic_DNA"/>
</dbReference>
<dbReference type="GO" id="GO:0032993">
    <property type="term" value="C:protein-DNA complex"/>
    <property type="evidence" value="ECO:0007669"/>
    <property type="project" value="TreeGrafter"/>
</dbReference>
<proteinExistence type="inferred from homology"/>
<keyword evidence="3" id="KW-0238">DNA-binding</keyword>
<dbReference type="GO" id="GO:0003700">
    <property type="term" value="F:DNA-binding transcription factor activity"/>
    <property type="evidence" value="ECO:0007669"/>
    <property type="project" value="InterPro"/>
</dbReference>
<comment type="caution">
    <text evidence="6">The sequence shown here is derived from an EMBL/GenBank/DDBJ whole genome shotgun (WGS) entry which is preliminary data.</text>
</comment>
<keyword evidence="4" id="KW-0804">Transcription</keyword>
<feature type="domain" description="HTH lysR-type" evidence="5">
    <location>
        <begin position="1"/>
        <end position="60"/>
    </location>
</feature>
<comment type="similarity">
    <text evidence="1">Belongs to the LysR transcriptional regulatory family.</text>
</comment>
<sequence length="315" mass="34551">MDLHPRLLRVFVTVAEELHFGRAAARLLVAPQALSRDVARLERDLGHPLFRRSTRAVDLTEHGRNLLPHARRFLDVHDEVAEAIRPRRRPLLMDLNGPAMTSGRILAGARAAAPEVEFAGRFHNGLAAAAREILAGNLDAAFGRFAGLPPEVRDRLRHTVVRVERVAVLLPEDHPLAAYAEVPLAALDGHRVDIGLGNPASTEWADYGRRLLSLKGIDPSPARAWPQGPEEMTVYIGRHREPILFSTVMPALPGTVVRPLTAPVPVSVVSLVHRRELRHPGLDAVLAAARELGAAEGWLAIPDGAWTPAEDREWL</sequence>
<dbReference type="InterPro" id="IPR036390">
    <property type="entry name" value="WH_DNA-bd_sf"/>
</dbReference>
<dbReference type="Gene3D" id="3.40.190.10">
    <property type="entry name" value="Periplasmic binding protein-like II"/>
    <property type="match status" value="2"/>
</dbReference>
<reference evidence="6" key="1">
    <citation type="submission" date="2023-03" db="EMBL/GenBank/DDBJ databases">
        <title>Actinorhabdospora filicis NBRC 111898.</title>
        <authorList>
            <person name="Ichikawa N."/>
            <person name="Sato H."/>
            <person name="Tonouchi N."/>
        </authorList>
    </citation>
    <scope>NUCLEOTIDE SEQUENCE</scope>
    <source>
        <strain evidence="6">NBRC 111898</strain>
    </source>
</reference>
<evidence type="ECO:0000256" key="1">
    <source>
        <dbReference type="ARBA" id="ARBA00009437"/>
    </source>
</evidence>
<dbReference type="Pfam" id="PF03466">
    <property type="entry name" value="LysR_substrate"/>
    <property type="match status" value="1"/>
</dbReference>
<dbReference type="PANTHER" id="PTHR30346:SF0">
    <property type="entry name" value="HCA OPERON TRANSCRIPTIONAL ACTIVATOR HCAR"/>
    <property type="match status" value="1"/>
</dbReference>
<evidence type="ECO:0000259" key="5">
    <source>
        <dbReference type="PROSITE" id="PS50931"/>
    </source>
</evidence>
<organism evidence="6 7">
    <name type="scientific">Actinorhabdospora filicis</name>
    <dbReference type="NCBI Taxonomy" id="1785913"/>
    <lineage>
        <taxon>Bacteria</taxon>
        <taxon>Bacillati</taxon>
        <taxon>Actinomycetota</taxon>
        <taxon>Actinomycetes</taxon>
        <taxon>Micromonosporales</taxon>
        <taxon>Micromonosporaceae</taxon>
        <taxon>Actinorhabdospora</taxon>
    </lineage>
</organism>
<evidence type="ECO:0000256" key="4">
    <source>
        <dbReference type="ARBA" id="ARBA00023163"/>
    </source>
</evidence>
<protein>
    <submittedName>
        <fullName evidence="6">LysR family transcriptional regulator</fullName>
    </submittedName>
</protein>
<gene>
    <name evidence="6" type="ORF">Afil01_57420</name>
</gene>
<dbReference type="FunFam" id="1.10.10.10:FF:000001">
    <property type="entry name" value="LysR family transcriptional regulator"/>
    <property type="match status" value="1"/>
</dbReference>
<dbReference type="PROSITE" id="PS50931">
    <property type="entry name" value="HTH_LYSR"/>
    <property type="match status" value="1"/>
</dbReference>
<keyword evidence="7" id="KW-1185">Reference proteome</keyword>
<evidence type="ECO:0000256" key="2">
    <source>
        <dbReference type="ARBA" id="ARBA00023015"/>
    </source>
</evidence>
<dbReference type="InterPro" id="IPR005119">
    <property type="entry name" value="LysR_subst-bd"/>
</dbReference>
<evidence type="ECO:0000313" key="7">
    <source>
        <dbReference type="Proteomes" id="UP001165079"/>
    </source>
</evidence>
<dbReference type="Proteomes" id="UP001165079">
    <property type="component" value="Unassembled WGS sequence"/>
</dbReference>
<accession>A0A9W6SQ60</accession>
<dbReference type="SUPFAM" id="SSF53850">
    <property type="entry name" value="Periplasmic binding protein-like II"/>
    <property type="match status" value="1"/>
</dbReference>
<dbReference type="PANTHER" id="PTHR30346">
    <property type="entry name" value="TRANSCRIPTIONAL DUAL REGULATOR HCAR-RELATED"/>
    <property type="match status" value="1"/>
</dbReference>
<dbReference type="Gene3D" id="1.10.10.10">
    <property type="entry name" value="Winged helix-like DNA-binding domain superfamily/Winged helix DNA-binding domain"/>
    <property type="match status" value="1"/>
</dbReference>
<dbReference type="Pfam" id="PF00126">
    <property type="entry name" value="HTH_1"/>
    <property type="match status" value="1"/>
</dbReference>
<dbReference type="InterPro" id="IPR036388">
    <property type="entry name" value="WH-like_DNA-bd_sf"/>
</dbReference>
<dbReference type="RefSeq" id="WP_285666224.1">
    <property type="nucleotide sequence ID" value="NZ_BSTX01000004.1"/>
</dbReference>
<evidence type="ECO:0000256" key="3">
    <source>
        <dbReference type="ARBA" id="ARBA00023125"/>
    </source>
</evidence>
<dbReference type="GO" id="GO:0003677">
    <property type="term" value="F:DNA binding"/>
    <property type="evidence" value="ECO:0007669"/>
    <property type="project" value="UniProtKB-KW"/>
</dbReference>
<dbReference type="AlphaFoldDB" id="A0A9W6SQ60"/>
<keyword evidence="2" id="KW-0805">Transcription regulation</keyword>
<dbReference type="SUPFAM" id="SSF46785">
    <property type="entry name" value="Winged helix' DNA-binding domain"/>
    <property type="match status" value="1"/>
</dbReference>
<name>A0A9W6SQ60_9ACTN</name>
<dbReference type="InterPro" id="IPR000847">
    <property type="entry name" value="LysR_HTH_N"/>
</dbReference>
<evidence type="ECO:0000313" key="6">
    <source>
        <dbReference type="EMBL" id="GLZ80935.1"/>
    </source>
</evidence>